<dbReference type="Pfam" id="PF03747">
    <property type="entry name" value="ADP_ribosyl_GH"/>
    <property type="match status" value="1"/>
</dbReference>
<dbReference type="RefSeq" id="WP_235323604.1">
    <property type="nucleotide sequence ID" value="NZ_JAFBIT010000002.1"/>
</dbReference>
<dbReference type="InterPro" id="IPR005502">
    <property type="entry name" value="Ribosyl_crysJ1"/>
</dbReference>
<accession>A0ABS9CN19</accession>
<reference evidence="1 2" key="1">
    <citation type="submission" date="2020-12" db="EMBL/GenBank/DDBJ databases">
        <title>Whole genome sequences of gut porcine anaerobes.</title>
        <authorList>
            <person name="Kubasova T."/>
            <person name="Jahodarova E."/>
            <person name="Rychlik I."/>
        </authorList>
    </citation>
    <scope>NUCLEOTIDE SEQUENCE [LARGE SCALE GENOMIC DNA]</scope>
    <source>
        <strain evidence="1 2">An867</strain>
    </source>
</reference>
<dbReference type="EMBL" id="JAFBIT010000002">
    <property type="protein sequence ID" value="MCF2652556.1"/>
    <property type="molecule type" value="Genomic_DNA"/>
</dbReference>
<evidence type="ECO:0000313" key="1">
    <source>
        <dbReference type="EMBL" id="MCF2652556.1"/>
    </source>
</evidence>
<dbReference type="Proteomes" id="UP001299220">
    <property type="component" value="Unassembled WGS sequence"/>
</dbReference>
<dbReference type="InterPro" id="IPR036705">
    <property type="entry name" value="Ribosyl_crysJ1_sf"/>
</dbReference>
<dbReference type="SUPFAM" id="SSF101478">
    <property type="entry name" value="ADP-ribosylglycohydrolase"/>
    <property type="match status" value="1"/>
</dbReference>
<comment type="caution">
    <text evidence="1">The sequence shown here is derived from an EMBL/GenBank/DDBJ whole genome shotgun (WGS) entry which is preliminary data.</text>
</comment>
<name>A0ABS9CN19_9FIRM</name>
<gene>
    <name evidence="1" type="ORF">JQM67_08070</name>
</gene>
<evidence type="ECO:0000313" key="2">
    <source>
        <dbReference type="Proteomes" id="UP001299220"/>
    </source>
</evidence>
<keyword evidence="2" id="KW-1185">Reference proteome</keyword>
<sequence>MLRKQPWFDFCDALAIEVEQRADEGCDTARFAARAEEIQKMPRGAERTAAGAALLGELEALPASRESQEPSDLASIQALAEGEDAEKTAPNFGRIYGAWLGRCAGCLLGQPVEGWRRARINGLLEETGNLPLKTYISSDIPMALREKYDVRDDHHAYGAAKTGWINNVSYMPEDDDTNYTLLALKLVEQYGRDFTPDDAAENWLMNLPLLHTCTAERVAYINLAQALYPPQSASWRNPYREWIGAQIRGDLFGYICPGDMKTAAEMAWRDAAISHVKNGIYGEMWVSAMLAKAAVCDDLRTVVRSGMRQIPKESRLHEELSEMLRRYDAGETAEQTAAYILEKYNENNGHHWCHTISNAAIVALGLLWGEMDFTRTMGLCLTMGFDTDCNCATAGSVLGMMLGAQNLPEAWTAPLHDTVLSGVDGFGLVRISDMAARTKALAE</sequence>
<protein>
    <submittedName>
        <fullName evidence="1">ADP-ribosylglycohydrolase family protein</fullName>
    </submittedName>
</protein>
<organism evidence="1 2">
    <name type="scientific">Anaeromassilibacillus senegalensis</name>
    <dbReference type="NCBI Taxonomy" id="1673717"/>
    <lineage>
        <taxon>Bacteria</taxon>
        <taxon>Bacillati</taxon>
        <taxon>Bacillota</taxon>
        <taxon>Clostridia</taxon>
        <taxon>Eubacteriales</taxon>
        <taxon>Acutalibacteraceae</taxon>
        <taxon>Anaeromassilibacillus</taxon>
    </lineage>
</organism>
<proteinExistence type="predicted"/>
<dbReference type="Gene3D" id="1.10.4080.10">
    <property type="entry name" value="ADP-ribosylation/Crystallin J1"/>
    <property type="match status" value="1"/>
</dbReference>